<name>A0ABQ8UXR2_9AGAR</name>
<evidence type="ECO:0000313" key="1">
    <source>
        <dbReference type="EMBL" id="KAJ4465109.1"/>
    </source>
</evidence>
<keyword evidence="2" id="KW-1185">Reference proteome</keyword>
<reference evidence="1" key="1">
    <citation type="submission" date="2022-08" db="EMBL/GenBank/DDBJ databases">
        <title>A Global Phylogenomic Analysis of the Shiitake Genus Lentinula.</title>
        <authorList>
            <consortium name="DOE Joint Genome Institute"/>
            <person name="Sierra-Patev S."/>
            <person name="Min B."/>
            <person name="Naranjo-Ortiz M."/>
            <person name="Looney B."/>
            <person name="Konkel Z."/>
            <person name="Slot J.C."/>
            <person name="Sakamoto Y."/>
            <person name="Steenwyk J.L."/>
            <person name="Rokas A."/>
            <person name="Carro J."/>
            <person name="Camarero S."/>
            <person name="Ferreira P."/>
            <person name="Molpeceres G."/>
            <person name="Ruiz-Duenas F.J."/>
            <person name="Serrano A."/>
            <person name="Henrissat B."/>
            <person name="Drula E."/>
            <person name="Hughes K.W."/>
            <person name="Mata J.L."/>
            <person name="Ishikawa N.K."/>
            <person name="Vargas-Isla R."/>
            <person name="Ushijima S."/>
            <person name="Smith C.A."/>
            <person name="Ahrendt S."/>
            <person name="Andreopoulos W."/>
            <person name="He G."/>
            <person name="Labutti K."/>
            <person name="Lipzen A."/>
            <person name="Ng V."/>
            <person name="Riley R."/>
            <person name="Sandor L."/>
            <person name="Barry K."/>
            <person name="Martinez A.T."/>
            <person name="Xiao Y."/>
            <person name="Gibbons J.G."/>
            <person name="Terashima K."/>
            <person name="Grigoriev I.V."/>
            <person name="Hibbett D.S."/>
        </authorList>
    </citation>
    <scope>NUCLEOTIDE SEQUENCE</scope>
    <source>
        <strain evidence="1">RHP3577 ss4</strain>
    </source>
</reference>
<sequence length="418" mass="47141">MDVDNQLREAASEPFTARFPNAGLSVGQGATFLDDFNDDRFAEERKTNLYYPFASRPEWETASFLLNSSLSMLEIDSYLQLELTKRNNLSFNTAQRLHDLTDLLPAVPCWKSKTMKTLPLYPSRTPVVLYYRDAVEVLQDLMKSPLICDALNFSPLQIFEDSRKLVRVYDSWLSGTRAWEMQSQLPEGATLLGTILSSDKTTVSVITGNRVAHPLLISLANIDSDLLSKASLYLFNLLALLPVPKYIERKTAIRGLRVCYTPLASAIVDTPEASLIACTGGKTSPFTEAIYKDFGDAKRHPPRLTTATLNAIDSIQARNIFPQDLPAYQKASVTARTNGVVSPFWRDWPLAEPCEFLTPEPLHHWHKMFWDHDIKWAIQAVGATSIDFRFSIHQPTVGYRSFKEGISTLKQVTGWTQR</sequence>
<dbReference type="Proteomes" id="UP001150217">
    <property type="component" value="Unassembled WGS sequence"/>
</dbReference>
<accession>A0ABQ8UXR2</accession>
<proteinExistence type="predicted"/>
<organism evidence="1 2">
    <name type="scientific">Lentinula lateritia</name>
    <dbReference type="NCBI Taxonomy" id="40482"/>
    <lineage>
        <taxon>Eukaryota</taxon>
        <taxon>Fungi</taxon>
        <taxon>Dikarya</taxon>
        <taxon>Basidiomycota</taxon>
        <taxon>Agaricomycotina</taxon>
        <taxon>Agaricomycetes</taxon>
        <taxon>Agaricomycetidae</taxon>
        <taxon>Agaricales</taxon>
        <taxon>Marasmiineae</taxon>
        <taxon>Omphalotaceae</taxon>
        <taxon>Lentinula</taxon>
    </lineage>
</organism>
<dbReference type="InterPro" id="IPR041078">
    <property type="entry name" value="Plavaka"/>
</dbReference>
<protein>
    <submittedName>
        <fullName evidence="1">Uncharacterized protein</fullName>
    </submittedName>
</protein>
<gene>
    <name evidence="1" type="ORF">C8R41DRAFT_871972</name>
</gene>
<comment type="caution">
    <text evidence="1">The sequence shown here is derived from an EMBL/GenBank/DDBJ whole genome shotgun (WGS) entry which is preliminary data.</text>
</comment>
<evidence type="ECO:0000313" key="2">
    <source>
        <dbReference type="Proteomes" id="UP001150217"/>
    </source>
</evidence>
<dbReference type="Pfam" id="PF18759">
    <property type="entry name" value="Plavaka"/>
    <property type="match status" value="2"/>
</dbReference>
<dbReference type="EMBL" id="JANVFT010000131">
    <property type="protein sequence ID" value="KAJ4465109.1"/>
    <property type="molecule type" value="Genomic_DNA"/>
</dbReference>